<name>T1EXB2_HELRO</name>
<dbReference type="HOGENOM" id="CLU_1951131_0_0_1"/>
<evidence type="ECO:0000313" key="3">
    <source>
        <dbReference type="Proteomes" id="UP000015101"/>
    </source>
</evidence>
<reference evidence="1 3" key="2">
    <citation type="journal article" date="2013" name="Nature">
        <title>Insights into bilaterian evolution from three spiralian genomes.</title>
        <authorList>
            <person name="Simakov O."/>
            <person name="Marletaz F."/>
            <person name="Cho S.J."/>
            <person name="Edsinger-Gonzales E."/>
            <person name="Havlak P."/>
            <person name="Hellsten U."/>
            <person name="Kuo D.H."/>
            <person name="Larsson T."/>
            <person name="Lv J."/>
            <person name="Arendt D."/>
            <person name="Savage R."/>
            <person name="Osoegawa K."/>
            <person name="de Jong P."/>
            <person name="Grimwood J."/>
            <person name="Chapman J.A."/>
            <person name="Shapiro H."/>
            <person name="Aerts A."/>
            <person name="Otillar R.P."/>
            <person name="Terry A.Y."/>
            <person name="Boore J.L."/>
            <person name="Grigoriev I.V."/>
            <person name="Lindberg D.R."/>
            <person name="Seaver E.C."/>
            <person name="Weisblat D.A."/>
            <person name="Putnam N.H."/>
            <person name="Rokhsar D.S."/>
        </authorList>
    </citation>
    <scope>NUCLEOTIDE SEQUENCE</scope>
</reference>
<dbReference type="KEGG" id="hro:HELRODRAFT_165812"/>
<dbReference type="GeneID" id="20201212"/>
<evidence type="ECO:0000313" key="1">
    <source>
        <dbReference type="EMBL" id="ESN91744.1"/>
    </source>
</evidence>
<dbReference type="AlphaFoldDB" id="T1EXB2"/>
<reference evidence="3" key="1">
    <citation type="submission" date="2012-12" db="EMBL/GenBank/DDBJ databases">
        <authorList>
            <person name="Hellsten U."/>
            <person name="Grimwood J."/>
            <person name="Chapman J.A."/>
            <person name="Shapiro H."/>
            <person name="Aerts A."/>
            <person name="Otillar R.P."/>
            <person name="Terry A.Y."/>
            <person name="Boore J.L."/>
            <person name="Simakov O."/>
            <person name="Marletaz F."/>
            <person name="Cho S.-J."/>
            <person name="Edsinger-Gonzales E."/>
            <person name="Havlak P."/>
            <person name="Kuo D.-H."/>
            <person name="Larsson T."/>
            <person name="Lv J."/>
            <person name="Arendt D."/>
            <person name="Savage R."/>
            <person name="Osoegawa K."/>
            <person name="de Jong P."/>
            <person name="Lindberg D.R."/>
            <person name="Seaver E.C."/>
            <person name="Weisblat D.A."/>
            <person name="Putnam N.H."/>
            <person name="Grigoriev I.V."/>
            <person name="Rokhsar D.S."/>
        </authorList>
    </citation>
    <scope>NUCLEOTIDE SEQUENCE</scope>
</reference>
<dbReference type="EMBL" id="AMQM01002178">
    <property type="status" value="NOT_ANNOTATED_CDS"/>
    <property type="molecule type" value="Genomic_DNA"/>
</dbReference>
<dbReference type="InParanoid" id="T1EXB2"/>
<dbReference type="EMBL" id="KB097700">
    <property type="protein sequence ID" value="ESN91744.1"/>
    <property type="molecule type" value="Genomic_DNA"/>
</dbReference>
<dbReference type="Proteomes" id="UP000015101">
    <property type="component" value="Unassembled WGS sequence"/>
</dbReference>
<proteinExistence type="predicted"/>
<reference evidence="2" key="3">
    <citation type="submission" date="2015-06" db="UniProtKB">
        <authorList>
            <consortium name="EnsemblMetazoa"/>
        </authorList>
    </citation>
    <scope>IDENTIFICATION</scope>
</reference>
<sequence length="129" mass="15190">MHARTSASIKRDPCDVRNRIKCPKYHIKCNFPSNKAQLSWAEKLNIIRGQVQKHMKAGIGPCWSSVTKTRINYNRIQRYVHYLGRTPLNNAMQALKMALRRNSDTENWFKFCQLHAMYSTLYIMMSVMH</sequence>
<keyword evidence="3" id="KW-1185">Reference proteome</keyword>
<gene>
    <name evidence="2" type="primary">20201212</name>
    <name evidence="1" type="ORF">HELRODRAFT_165812</name>
</gene>
<dbReference type="EMBL" id="AMQM01002179">
    <property type="status" value="NOT_ANNOTATED_CDS"/>
    <property type="molecule type" value="Genomic_DNA"/>
</dbReference>
<accession>T1EXB2</accession>
<dbReference type="CTD" id="20201212"/>
<dbReference type="EnsemblMetazoa" id="HelroT165812">
    <property type="protein sequence ID" value="HelroP165812"/>
    <property type="gene ID" value="HelroG165812"/>
</dbReference>
<protein>
    <submittedName>
        <fullName evidence="1 2">Uncharacterized protein</fullName>
    </submittedName>
</protein>
<organism evidence="2 3">
    <name type="scientific">Helobdella robusta</name>
    <name type="common">Californian leech</name>
    <dbReference type="NCBI Taxonomy" id="6412"/>
    <lineage>
        <taxon>Eukaryota</taxon>
        <taxon>Metazoa</taxon>
        <taxon>Spiralia</taxon>
        <taxon>Lophotrochozoa</taxon>
        <taxon>Annelida</taxon>
        <taxon>Clitellata</taxon>
        <taxon>Hirudinea</taxon>
        <taxon>Rhynchobdellida</taxon>
        <taxon>Glossiphoniidae</taxon>
        <taxon>Helobdella</taxon>
    </lineage>
</organism>
<evidence type="ECO:0000313" key="2">
    <source>
        <dbReference type="EnsemblMetazoa" id="HelroP165812"/>
    </source>
</evidence>
<dbReference type="RefSeq" id="XP_009030553.1">
    <property type="nucleotide sequence ID" value="XM_009032305.1"/>
</dbReference>